<gene>
    <name evidence="3" type="ORF">SAMN05216270_108230</name>
</gene>
<dbReference type="Proteomes" id="UP000198949">
    <property type="component" value="Unassembled WGS sequence"/>
</dbReference>
<feature type="compositionally biased region" description="Basic and acidic residues" evidence="1">
    <location>
        <begin position="8"/>
        <end position="24"/>
    </location>
</feature>
<feature type="transmembrane region" description="Helical" evidence="2">
    <location>
        <begin position="382"/>
        <end position="400"/>
    </location>
</feature>
<organism evidence="3 4">
    <name type="scientific">Glycomyces harbinensis</name>
    <dbReference type="NCBI Taxonomy" id="58114"/>
    <lineage>
        <taxon>Bacteria</taxon>
        <taxon>Bacillati</taxon>
        <taxon>Actinomycetota</taxon>
        <taxon>Actinomycetes</taxon>
        <taxon>Glycomycetales</taxon>
        <taxon>Glycomycetaceae</taxon>
        <taxon>Glycomyces</taxon>
    </lineage>
</organism>
<dbReference type="AlphaFoldDB" id="A0A1G6YAL4"/>
<feature type="region of interest" description="Disordered" evidence="1">
    <location>
        <begin position="1"/>
        <end position="32"/>
    </location>
</feature>
<feature type="transmembrane region" description="Helical" evidence="2">
    <location>
        <begin position="406"/>
        <end position="425"/>
    </location>
</feature>
<keyword evidence="2" id="KW-0472">Membrane</keyword>
<proteinExistence type="predicted"/>
<keyword evidence="4" id="KW-1185">Reference proteome</keyword>
<evidence type="ECO:0000256" key="2">
    <source>
        <dbReference type="SAM" id="Phobius"/>
    </source>
</evidence>
<name>A0A1G6YAL4_9ACTN</name>
<feature type="transmembrane region" description="Helical" evidence="2">
    <location>
        <begin position="148"/>
        <end position="168"/>
    </location>
</feature>
<keyword evidence="2" id="KW-1133">Transmembrane helix</keyword>
<reference evidence="4" key="1">
    <citation type="submission" date="2016-10" db="EMBL/GenBank/DDBJ databases">
        <authorList>
            <person name="Varghese N."/>
            <person name="Submissions S."/>
        </authorList>
    </citation>
    <scope>NUCLEOTIDE SEQUENCE [LARGE SCALE GENOMIC DNA]</scope>
    <source>
        <strain evidence="4">CGMCC 4.3516</strain>
    </source>
</reference>
<protein>
    <submittedName>
        <fullName evidence="3">Uncharacterized protein</fullName>
    </submittedName>
</protein>
<evidence type="ECO:0000256" key="1">
    <source>
        <dbReference type="SAM" id="MobiDB-lite"/>
    </source>
</evidence>
<dbReference type="EMBL" id="FNAD01000008">
    <property type="protein sequence ID" value="SDD87438.1"/>
    <property type="molecule type" value="Genomic_DNA"/>
</dbReference>
<sequence>MRCHNKRMTPEPHKPASPGRDSRALPEASELAGPDDTVAGVPSWLQWLFKNLDSLPSRRLANGVSRARPYWGIPWYRKVSNALLTTDGKNALEPIIRQYQVRSALGDNFWISLLDLIPMLMYGVLIIGIPAFVAHLSGFSSGGESTEAVFGLAVCVHATLSFTIVGVHMISLGDPYGIKYVLGNLAFGGVMMAAIPFVEVDLIAVARIVSISLLCFIAFYMPFHAISQLMQHQQEIRLRQRFVSTMPPKHVVIAHLWTVGVHLANAYPRCLQVSSKAIILDEILGHRYILLLRARISSGPAEFRQFHDASRSSEFQVAADYLTWVGERVVNSGTRKEYAQLVLDIRSQLLKLQQGEELVAPETEAVSKGSWFQQIIPRIGNALVLIVIAIGLPSIPFLALEDSVTTTIRAALVVSAILAIIPMGTDTRKQVQGMLQPPSKT</sequence>
<evidence type="ECO:0000313" key="4">
    <source>
        <dbReference type="Proteomes" id="UP000198949"/>
    </source>
</evidence>
<keyword evidence="2" id="KW-0812">Transmembrane</keyword>
<feature type="transmembrane region" description="Helical" evidence="2">
    <location>
        <begin position="109"/>
        <end position="136"/>
    </location>
</feature>
<evidence type="ECO:0000313" key="3">
    <source>
        <dbReference type="EMBL" id="SDD87438.1"/>
    </source>
</evidence>
<feature type="transmembrane region" description="Helical" evidence="2">
    <location>
        <begin position="180"/>
        <end position="198"/>
    </location>
</feature>
<accession>A0A1G6YAL4</accession>
<feature type="transmembrane region" description="Helical" evidence="2">
    <location>
        <begin position="204"/>
        <end position="223"/>
    </location>
</feature>